<organism evidence="3">
    <name type="scientific">marine metagenome</name>
    <dbReference type="NCBI Taxonomy" id="408172"/>
    <lineage>
        <taxon>unclassified sequences</taxon>
        <taxon>metagenomes</taxon>
        <taxon>ecological metagenomes</taxon>
    </lineage>
</organism>
<evidence type="ECO:0000256" key="2">
    <source>
        <dbReference type="SAM" id="Phobius"/>
    </source>
</evidence>
<evidence type="ECO:0000313" key="3">
    <source>
        <dbReference type="EMBL" id="SVC07214.1"/>
    </source>
</evidence>
<gene>
    <name evidence="3" type="ORF">METZ01_LOCUS260068</name>
</gene>
<dbReference type="EMBL" id="UINC01071936">
    <property type="protein sequence ID" value="SVC07214.1"/>
    <property type="molecule type" value="Genomic_DNA"/>
</dbReference>
<proteinExistence type="predicted"/>
<keyword evidence="2" id="KW-1133">Transmembrane helix</keyword>
<feature type="compositionally biased region" description="Basic and acidic residues" evidence="1">
    <location>
        <begin position="41"/>
        <end position="71"/>
    </location>
</feature>
<keyword evidence="2" id="KW-0812">Transmembrane</keyword>
<sequence length="71" mass="8355">MGIVLIVMMFVAMLLLGWWEIRRSRRRFREAKQQLNSIYGEIKDQPDSEKSVHADSIMETRSKVETGDEKI</sequence>
<reference evidence="3" key="1">
    <citation type="submission" date="2018-05" db="EMBL/GenBank/DDBJ databases">
        <authorList>
            <person name="Lanie J.A."/>
            <person name="Ng W.-L."/>
            <person name="Kazmierczak K.M."/>
            <person name="Andrzejewski T.M."/>
            <person name="Davidsen T.M."/>
            <person name="Wayne K.J."/>
            <person name="Tettelin H."/>
            <person name="Glass J.I."/>
            <person name="Rusch D."/>
            <person name="Podicherti R."/>
            <person name="Tsui H.-C.T."/>
            <person name="Winkler M.E."/>
        </authorList>
    </citation>
    <scope>NUCLEOTIDE SEQUENCE</scope>
</reference>
<keyword evidence="2" id="KW-0472">Membrane</keyword>
<feature type="region of interest" description="Disordered" evidence="1">
    <location>
        <begin position="39"/>
        <end position="71"/>
    </location>
</feature>
<protein>
    <submittedName>
        <fullName evidence="3">Uncharacterized protein</fullName>
    </submittedName>
</protein>
<feature type="transmembrane region" description="Helical" evidence="2">
    <location>
        <begin position="6"/>
        <end position="21"/>
    </location>
</feature>
<accession>A0A382J506</accession>
<name>A0A382J506_9ZZZZ</name>
<evidence type="ECO:0000256" key="1">
    <source>
        <dbReference type="SAM" id="MobiDB-lite"/>
    </source>
</evidence>
<dbReference type="AlphaFoldDB" id="A0A382J506"/>